<dbReference type="AlphaFoldDB" id="A0A086TJJ0"/>
<name>A0A086TJJ0_9FUNG</name>
<evidence type="ECO:0000313" key="2">
    <source>
        <dbReference type="Proteomes" id="UP000243308"/>
    </source>
</evidence>
<gene>
    <name evidence="1" type="ORF">MVEG_11756</name>
</gene>
<dbReference type="Proteomes" id="UP000243308">
    <property type="component" value="Unassembled WGS sequence"/>
</dbReference>
<reference evidence="1 2" key="1">
    <citation type="submission" date="2011-02" db="EMBL/GenBank/DDBJ databases">
        <title>The Genome Sequence of Mortierella verticillata NRRL 6337.</title>
        <authorList>
            <consortium name="The Broad Institute Genome Sequencing Platform"/>
            <person name="Russ C."/>
            <person name="Cuomo C."/>
            <person name="Burger G."/>
            <person name="Gray M.W."/>
            <person name="Holland P.W.H."/>
            <person name="King N."/>
            <person name="Lang F.B.F."/>
            <person name="Roger A.J."/>
            <person name="Ruiz-Trillo I."/>
            <person name="Young S.K."/>
            <person name="Zeng Q."/>
            <person name="Gargeya S."/>
            <person name="Alvarado L."/>
            <person name="Berlin A."/>
            <person name="Chapman S.B."/>
            <person name="Chen Z."/>
            <person name="Freedman E."/>
            <person name="Gellesch M."/>
            <person name="Goldberg J."/>
            <person name="Griggs A."/>
            <person name="Gujja S."/>
            <person name="Heilman E."/>
            <person name="Heiman D."/>
            <person name="Howarth C."/>
            <person name="Mehta T."/>
            <person name="Neiman D."/>
            <person name="Pearson M."/>
            <person name="Roberts A."/>
            <person name="Saif S."/>
            <person name="Shea T."/>
            <person name="Shenoy N."/>
            <person name="Sisk P."/>
            <person name="Stolte C."/>
            <person name="Sykes S."/>
            <person name="White J."/>
            <person name="Yandava C."/>
            <person name="Haas B."/>
            <person name="Nusbaum C."/>
            <person name="Birren B."/>
        </authorList>
    </citation>
    <scope>NUCLEOTIDE SEQUENCE [LARGE SCALE GENOMIC DNA]</scope>
    <source>
        <strain evidence="1 2">NRRL 6337</strain>
    </source>
</reference>
<protein>
    <submittedName>
        <fullName evidence="1">Uncharacterized protein</fullName>
    </submittedName>
</protein>
<dbReference type="EMBL" id="KN042433">
    <property type="protein sequence ID" value="KFH62117.1"/>
    <property type="molecule type" value="Genomic_DNA"/>
</dbReference>
<proteinExistence type="predicted"/>
<evidence type="ECO:0000313" key="1">
    <source>
        <dbReference type="EMBL" id="KFH62117.1"/>
    </source>
</evidence>
<keyword evidence="2" id="KW-1185">Reference proteome</keyword>
<accession>A0A086TJJ0</accession>
<organism evidence="1 2">
    <name type="scientific">Podila verticillata NRRL 6337</name>
    <dbReference type="NCBI Taxonomy" id="1069443"/>
    <lineage>
        <taxon>Eukaryota</taxon>
        <taxon>Fungi</taxon>
        <taxon>Fungi incertae sedis</taxon>
        <taxon>Mucoromycota</taxon>
        <taxon>Mortierellomycotina</taxon>
        <taxon>Mortierellomycetes</taxon>
        <taxon>Mortierellales</taxon>
        <taxon>Mortierellaceae</taxon>
        <taxon>Podila</taxon>
    </lineage>
</organism>
<sequence>MTLDSGLYFWSLMGRCTIPIDRSQLIAVIPVLRLLNSLELYTDSIEITSTSIYQKKEFRRSVLSPSKRKLF</sequence>